<keyword evidence="1" id="KW-1133">Transmembrane helix</keyword>
<sequence length="154" mass="16221">MLSVDGMSPTTRTSCIMAAMFALAAMSMAAIFIWVHSNPPNVIYYGRFLDRAGPRAFATLVSLPAALLGYAVLSFAICLISYSVSGTTVAQPGEQRAKFEDKAQHATSVIAGALVLVATIGVAGLLRAKITTNSEAYAPTTEAYAAELERDVNV</sequence>
<organism evidence="2 3">
    <name type="scientific">Exidia glandulosa HHB12029</name>
    <dbReference type="NCBI Taxonomy" id="1314781"/>
    <lineage>
        <taxon>Eukaryota</taxon>
        <taxon>Fungi</taxon>
        <taxon>Dikarya</taxon>
        <taxon>Basidiomycota</taxon>
        <taxon>Agaricomycotina</taxon>
        <taxon>Agaricomycetes</taxon>
        <taxon>Auriculariales</taxon>
        <taxon>Exidiaceae</taxon>
        <taxon>Exidia</taxon>
    </lineage>
</organism>
<keyword evidence="1" id="KW-0472">Membrane</keyword>
<keyword evidence="1" id="KW-0812">Transmembrane</keyword>
<name>A0A165M5Z7_EXIGL</name>
<evidence type="ECO:0000313" key="2">
    <source>
        <dbReference type="EMBL" id="KZV98814.1"/>
    </source>
</evidence>
<dbReference type="EMBL" id="KV425915">
    <property type="protein sequence ID" value="KZV98814.1"/>
    <property type="molecule type" value="Genomic_DNA"/>
</dbReference>
<feature type="transmembrane region" description="Helical" evidence="1">
    <location>
        <begin position="16"/>
        <end position="35"/>
    </location>
</feature>
<dbReference type="InParanoid" id="A0A165M5Z7"/>
<accession>A0A165M5Z7</accession>
<reference evidence="2 3" key="1">
    <citation type="journal article" date="2016" name="Mol. Biol. Evol.">
        <title>Comparative Genomics of Early-Diverging Mushroom-Forming Fungi Provides Insights into the Origins of Lignocellulose Decay Capabilities.</title>
        <authorList>
            <person name="Nagy L.G."/>
            <person name="Riley R."/>
            <person name="Tritt A."/>
            <person name="Adam C."/>
            <person name="Daum C."/>
            <person name="Floudas D."/>
            <person name="Sun H."/>
            <person name="Yadav J.S."/>
            <person name="Pangilinan J."/>
            <person name="Larsson K.H."/>
            <person name="Matsuura K."/>
            <person name="Barry K."/>
            <person name="Labutti K."/>
            <person name="Kuo R."/>
            <person name="Ohm R.A."/>
            <person name="Bhattacharya S.S."/>
            <person name="Shirouzu T."/>
            <person name="Yoshinaga Y."/>
            <person name="Martin F.M."/>
            <person name="Grigoriev I.V."/>
            <person name="Hibbett D.S."/>
        </authorList>
    </citation>
    <scope>NUCLEOTIDE SEQUENCE [LARGE SCALE GENOMIC DNA]</scope>
    <source>
        <strain evidence="2 3">HHB12029</strain>
    </source>
</reference>
<feature type="transmembrane region" description="Helical" evidence="1">
    <location>
        <begin position="105"/>
        <end position="126"/>
    </location>
</feature>
<feature type="transmembrane region" description="Helical" evidence="1">
    <location>
        <begin position="56"/>
        <end position="85"/>
    </location>
</feature>
<evidence type="ECO:0000256" key="1">
    <source>
        <dbReference type="SAM" id="Phobius"/>
    </source>
</evidence>
<dbReference type="AlphaFoldDB" id="A0A165M5Z7"/>
<gene>
    <name evidence="2" type="ORF">EXIGLDRAFT_287138</name>
</gene>
<proteinExistence type="predicted"/>
<keyword evidence="3" id="KW-1185">Reference proteome</keyword>
<evidence type="ECO:0000313" key="3">
    <source>
        <dbReference type="Proteomes" id="UP000077266"/>
    </source>
</evidence>
<dbReference type="Proteomes" id="UP000077266">
    <property type="component" value="Unassembled WGS sequence"/>
</dbReference>
<protein>
    <submittedName>
        <fullName evidence="2">Uncharacterized protein</fullName>
    </submittedName>
</protein>